<evidence type="ECO:0000256" key="5">
    <source>
        <dbReference type="SAM" id="Phobius"/>
    </source>
</evidence>
<evidence type="ECO:0000313" key="8">
    <source>
        <dbReference type="EMBL" id="MFC4336720.1"/>
    </source>
</evidence>
<dbReference type="CDD" id="cd07346">
    <property type="entry name" value="ABC_6TM_exporters"/>
    <property type="match status" value="1"/>
</dbReference>
<dbReference type="RefSeq" id="WP_380622910.1">
    <property type="nucleotide sequence ID" value="NZ_JBHSDK010000021.1"/>
</dbReference>
<keyword evidence="2 5" id="KW-0812">Transmembrane</keyword>
<proteinExistence type="predicted"/>
<dbReference type="InterPro" id="IPR027417">
    <property type="entry name" value="P-loop_NTPase"/>
</dbReference>
<evidence type="ECO:0000256" key="4">
    <source>
        <dbReference type="ARBA" id="ARBA00023136"/>
    </source>
</evidence>
<dbReference type="Gene3D" id="1.20.1560.10">
    <property type="entry name" value="ABC transporter type 1, transmembrane domain"/>
    <property type="match status" value="1"/>
</dbReference>
<feature type="transmembrane region" description="Helical" evidence="5">
    <location>
        <begin position="72"/>
        <end position="92"/>
    </location>
</feature>
<evidence type="ECO:0000256" key="2">
    <source>
        <dbReference type="ARBA" id="ARBA00022692"/>
    </source>
</evidence>
<dbReference type="InterPro" id="IPR036640">
    <property type="entry name" value="ABC1_TM_sf"/>
</dbReference>
<dbReference type="PANTHER" id="PTHR24221:SF654">
    <property type="entry name" value="ATP-BINDING CASSETTE SUB-FAMILY B MEMBER 6"/>
    <property type="match status" value="1"/>
</dbReference>
<comment type="subcellular location">
    <subcellularLocation>
        <location evidence="1">Cell membrane</location>
        <topology evidence="1">Multi-pass membrane protein</topology>
    </subcellularLocation>
</comment>
<protein>
    <submittedName>
        <fullName evidence="8">ABC transporter transmembrane domain-containing protein</fullName>
    </submittedName>
</protein>
<dbReference type="Proteomes" id="UP001595823">
    <property type="component" value="Unassembled WGS sequence"/>
</dbReference>
<evidence type="ECO:0000259" key="6">
    <source>
        <dbReference type="PROSITE" id="PS50893"/>
    </source>
</evidence>
<dbReference type="Pfam" id="PF00005">
    <property type="entry name" value="ABC_tran"/>
    <property type="match status" value="1"/>
</dbReference>
<feature type="transmembrane region" description="Helical" evidence="5">
    <location>
        <begin position="36"/>
        <end position="57"/>
    </location>
</feature>
<dbReference type="InterPro" id="IPR003439">
    <property type="entry name" value="ABC_transporter-like_ATP-bd"/>
</dbReference>
<feature type="domain" description="ABC transmembrane type-1" evidence="7">
    <location>
        <begin position="40"/>
        <end position="317"/>
    </location>
</feature>
<dbReference type="Gene3D" id="3.40.50.300">
    <property type="entry name" value="P-loop containing nucleotide triphosphate hydrolases"/>
    <property type="match status" value="1"/>
</dbReference>
<dbReference type="Pfam" id="PF00664">
    <property type="entry name" value="ABC_membrane"/>
    <property type="match status" value="1"/>
</dbReference>
<dbReference type="SUPFAM" id="SSF90123">
    <property type="entry name" value="ABC transporter transmembrane region"/>
    <property type="match status" value="1"/>
</dbReference>
<feature type="transmembrane region" description="Helical" evidence="5">
    <location>
        <begin position="284"/>
        <end position="303"/>
    </location>
</feature>
<dbReference type="SUPFAM" id="SSF52540">
    <property type="entry name" value="P-loop containing nucleoside triphosphate hydrolases"/>
    <property type="match status" value="1"/>
</dbReference>
<evidence type="ECO:0000259" key="7">
    <source>
        <dbReference type="PROSITE" id="PS50929"/>
    </source>
</evidence>
<evidence type="ECO:0000313" key="9">
    <source>
        <dbReference type="Proteomes" id="UP001595823"/>
    </source>
</evidence>
<dbReference type="EMBL" id="JBHSDK010000021">
    <property type="protein sequence ID" value="MFC4336720.1"/>
    <property type="molecule type" value="Genomic_DNA"/>
</dbReference>
<dbReference type="PROSITE" id="PS00211">
    <property type="entry name" value="ABC_TRANSPORTER_1"/>
    <property type="match status" value="1"/>
</dbReference>
<comment type="caution">
    <text evidence="8">The sequence shown here is derived from an EMBL/GenBank/DDBJ whole genome shotgun (WGS) entry which is preliminary data.</text>
</comment>
<dbReference type="PROSITE" id="PS50929">
    <property type="entry name" value="ABC_TM1F"/>
    <property type="match status" value="1"/>
</dbReference>
<organism evidence="8 9">
    <name type="scientific">Salininema proteolyticum</name>
    <dbReference type="NCBI Taxonomy" id="1607685"/>
    <lineage>
        <taxon>Bacteria</taxon>
        <taxon>Bacillati</taxon>
        <taxon>Actinomycetota</taxon>
        <taxon>Actinomycetes</taxon>
        <taxon>Glycomycetales</taxon>
        <taxon>Glycomycetaceae</taxon>
        <taxon>Salininema</taxon>
    </lineage>
</organism>
<keyword evidence="9" id="KW-1185">Reference proteome</keyword>
<sequence length="562" mass="60591">MLSRYRPLRWSAPVSPPRRFTGTGYLLWLMGRHWPIVVSGMIVNLVWLSTIAVLPLLFGEATDSVITTGEGIWWWVAGFAALAAVVALLTVAREVTTTYVGYGCGFLSQRMVNRHMNALGSQLQRRTSAGEAVTVASVDPNTIAMSLSFGTRVVGALAIAVAVAGVLFSYSFLLGLVVLIGLALHMIVLYQVAKPLKRRIDRYRGEAGRLSEQMVDIVTGIRVLRSIGGEAGFNERFRGHSRRLRDRGYKTAWPQAIIEGLTVVIPAALGIAVLWIAVSMAIDGRMSAGDVVAVFGLSAFLLMPMENIAWAFARVPQAVTAAGRIADLLNIEPVERDGTEPLPRGDWTDPETALSLPEGRLTVVVGSLDRVSEAADRLCGYTGGDAAIGEVRVDDVDTDALRTGVLGLRNDHVLFTGPLRDNLDPHGRLDDGDLVRHLDTAAAQDAYDSLGGFDGVVSKDGRNLSGGQRQRLRLARALCADPDRLFAIEPTSALDSYTESLVVERVREARLGRTTVVMSSSPLWIEAADEIRYLPAAGPARSGTHAGLQLDVPEYAAAVSRS</sequence>
<feature type="transmembrane region" description="Helical" evidence="5">
    <location>
        <begin position="252"/>
        <end position="278"/>
    </location>
</feature>
<evidence type="ECO:0000256" key="1">
    <source>
        <dbReference type="ARBA" id="ARBA00004651"/>
    </source>
</evidence>
<dbReference type="PROSITE" id="PS50893">
    <property type="entry name" value="ABC_TRANSPORTER_2"/>
    <property type="match status" value="1"/>
</dbReference>
<feature type="transmembrane region" description="Helical" evidence="5">
    <location>
        <begin position="149"/>
        <end position="168"/>
    </location>
</feature>
<feature type="domain" description="ABC transporter" evidence="6">
    <location>
        <begin position="329"/>
        <end position="561"/>
    </location>
</feature>
<dbReference type="InterPro" id="IPR017871">
    <property type="entry name" value="ABC_transporter-like_CS"/>
</dbReference>
<dbReference type="InterPro" id="IPR011527">
    <property type="entry name" value="ABC1_TM_dom"/>
</dbReference>
<name>A0ABV8U0U3_9ACTN</name>
<accession>A0ABV8U0U3</accession>
<dbReference type="InterPro" id="IPR039421">
    <property type="entry name" value="Type_1_exporter"/>
</dbReference>
<keyword evidence="4 5" id="KW-0472">Membrane</keyword>
<evidence type="ECO:0000256" key="3">
    <source>
        <dbReference type="ARBA" id="ARBA00022989"/>
    </source>
</evidence>
<gene>
    <name evidence="8" type="ORF">ACFPET_16085</name>
</gene>
<keyword evidence="3 5" id="KW-1133">Transmembrane helix</keyword>
<dbReference type="PANTHER" id="PTHR24221">
    <property type="entry name" value="ATP-BINDING CASSETTE SUB-FAMILY B"/>
    <property type="match status" value="1"/>
</dbReference>
<reference evidence="9" key="1">
    <citation type="journal article" date="2019" name="Int. J. Syst. Evol. Microbiol.">
        <title>The Global Catalogue of Microorganisms (GCM) 10K type strain sequencing project: providing services to taxonomists for standard genome sequencing and annotation.</title>
        <authorList>
            <consortium name="The Broad Institute Genomics Platform"/>
            <consortium name="The Broad Institute Genome Sequencing Center for Infectious Disease"/>
            <person name="Wu L."/>
            <person name="Ma J."/>
        </authorList>
    </citation>
    <scope>NUCLEOTIDE SEQUENCE [LARGE SCALE GENOMIC DNA]</scope>
    <source>
        <strain evidence="9">IBRC-M 10908</strain>
    </source>
</reference>